<organism evidence="1 2">
    <name type="scientific">Racocetra persica</name>
    <dbReference type="NCBI Taxonomy" id="160502"/>
    <lineage>
        <taxon>Eukaryota</taxon>
        <taxon>Fungi</taxon>
        <taxon>Fungi incertae sedis</taxon>
        <taxon>Mucoromycota</taxon>
        <taxon>Glomeromycotina</taxon>
        <taxon>Glomeromycetes</taxon>
        <taxon>Diversisporales</taxon>
        <taxon>Gigasporaceae</taxon>
        <taxon>Racocetra</taxon>
    </lineage>
</organism>
<dbReference type="EMBL" id="CAJVQC010051758">
    <property type="protein sequence ID" value="CAG8790762.1"/>
    <property type="molecule type" value="Genomic_DNA"/>
</dbReference>
<dbReference type="Proteomes" id="UP000789920">
    <property type="component" value="Unassembled WGS sequence"/>
</dbReference>
<reference evidence="1" key="1">
    <citation type="submission" date="2021-06" db="EMBL/GenBank/DDBJ databases">
        <authorList>
            <person name="Kallberg Y."/>
            <person name="Tangrot J."/>
            <person name="Rosling A."/>
        </authorList>
    </citation>
    <scope>NUCLEOTIDE SEQUENCE</scope>
    <source>
        <strain evidence="1">MA461A</strain>
    </source>
</reference>
<name>A0ACA9RGB8_9GLOM</name>
<comment type="caution">
    <text evidence="1">The sequence shown here is derived from an EMBL/GenBank/DDBJ whole genome shotgun (WGS) entry which is preliminary data.</text>
</comment>
<gene>
    <name evidence="1" type="ORF">RPERSI_LOCUS19111</name>
</gene>
<feature type="non-terminal residue" evidence="1">
    <location>
        <position position="1"/>
    </location>
</feature>
<sequence length="293" mass="34253">VCNAFRDSDTNMNPRQQRRDRLNWRFHPQACYTSRLLNFANLPEPTNFFTRYRTHSPSSSQIDLEQLRTPSMALSDPIYTSLLRKHYRADKIFFKESEICSDNESTYSQEILSDDVTSLRYSKAITTELERRSTPDVGGRTSRYSLALEAELQRCTTPEGRNKKQRKGKKHIPAIGSTFNDTRNIAVHNKRQNDLRKNIYNRYDQNASNKARKEMAQTYKYSIESIKETGIKSPPKLLGEHLFQDDDDAYQNYVLQFVRRQPTIQRARKEKTTSIFVSKFDHQTDSTPPPPIR</sequence>
<protein>
    <submittedName>
        <fullName evidence="1">17121_t:CDS:1</fullName>
    </submittedName>
</protein>
<feature type="non-terminal residue" evidence="1">
    <location>
        <position position="293"/>
    </location>
</feature>
<proteinExistence type="predicted"/>
<keyword evidence="2" id="KW-1185">Reference proteome</keyword>
<evidence type="ECO:0000313" key="2">
    <source>
        <dbReference type="Proteomes" id="UP000789920"/>
    </source>
</evidence>
<accession>A0ACA9RGB8</accession>
<evidence type="ECO:0000313" key="1">
    <source>
        <dbReference type="EMBL" id="CAG8790762.1"/>
    </source>
</evidence>